<dbReference type="AlphaFoldDB" id="A0A163B8G4"/>
<protein>
    <submittedName>
        <fullName evidence="1">Uncharacterized protein</fullName>
    </submittedName>
</protein>
<reference evidence="1 2" key="1">
    <citation type="journal article" date="2016" name="Sci. Rep.">
        <title>Draft genome sequencing and secretome analysis of fungal phytopathogen Ascochyta rabiei provides insight into the necrotrophic effector repertoire.</title>
        <authorList>
            <person name="Verma S."/>
            <person name="Gazara R.K."/>
            <person name="Nizam S."/>
            <person name="Parween S."/>
            <person name="Chattopadhyay D."/>
            <person name="Verma P.K."/>
        </authorList>
    </citation>
    <scope>NUCLEOTIDE SEQUENCE [LARGE SCALE GENOMIC DNA]</scope>
    <source>
        <strain evidence="1 2">ArDII</strain>
    </source>
</reference>
<dbReference type="Pfam" id="PF14832">
    <property type="entry name" value="Tautomerase_3"/>
    <property type="match status" value="1"/>
</dbReference>
<dbReference type="InterPro" id="IPR028116">
    <property type="entry name" value="Cis-CaaD-like"/>
</dbReference>
<dbReference type="InterPro" id="IPR014347">
    <property type="entry name" value="Tautomerase/MIF_sf"/>
</dbReference>
<dbReference type="Proteomes" id="UP000076837">
    <property type="component" value="Unassembled WGS sequence"/>
</dbReference>
<dbReference type="OrthoDB" id="2129288at2759"/>
<sequence>MPLWLIFHPEGTFEDDATKEALSTDITKMYTGIGLPAFYVVANFIKMPGNTMWVGGKKLSKEKPFVRIAIEHIAVTLPNEDEVYKKTANAVDAVLKPHVADKGYDWEFHIDETERRLWKINGLFPPAWKSEDEKAWVKENRAVRLGRENL</sequence>
<keyword evidence="2" id="KW-1185">Reference proteome</keyword>
<comment type="caution">
    <text evidence="1">The sequence shown here is derived from an EMBL/GenBank/DDBJ whole genome shotgun (WGS) entry which is preliminary data.</text>
</comment>
<organism evidence="1 2">
    <name type="scientific">Didymella rabiei</name>
    <name type="common">Chickpea ascochyta blight fungus</name>
    <name type="synonym">Mycosphaerella rabiei</name>
    <dbReference type="NCBI Taxonomy" id="5454"/>
    <lineage>
        <taxon>Eukaryota</taxon>
        <taxon>Fungi</taxon>
        <taxon>Dikarya</taxon>
        <taxon>Ascomycota</taxon>
        <taxon>Pezizomycotina</taxon>
        <taxon>Dothideomycetes</taxon>
        <taxon>Pleosporomycetidae</taxon>
        <taxon>Pleosporales</taxon>
        <taxon>Pleosporineae</taxon>
        <taxon>Didymellaceae</taxon>
        <taxon>Ascochyta</taxon>
    </lineage>
</organism>
<name>A0A163B8G4_DIDRA</name>
<gene>
    <name evidence="1" type="ORF">ST47_g7199</name>
</gene>
<evidence type="ECO:0000313" key="1">
    <source>
        <dbReference type="EMBL" id="KZM21625.1"/>
    </source>
</evidence>
<accession>A0A163B8G4</accession>
<evidence type="ECO:0000313" key="2">
    <source>
        <dbReference type="Proteomes" id="UP000076837"/>
    </source>
</evidence>
<dbReference type="EMBL" id="JYNV01000242">
    <property type="protein sequence ID" value="KZM21625.1"/>
    <property type="molecule type" value="Genomic_DNA"/>
</dbReference>
<dbReference type="Gene3D" id="3.30.429.10">
    <property type="entry name" value="Macrophage Migration Inhibitory Factor"/>
    <property type="match status" value="1"/>
</dbReference>
<proteinExistence type="predicted"/>